<dbReference type="PROSITE" id="PS50850">
    <property type="entry name" value="MFS"/>
    <property type="match status" value="1"/>
</dbReference>
<dbReference type="Gene3D" id="1.20.1250.20">
    <property type="entry name" value="MFS general substrate transporter like domains"/>
    <property type="match status" value="1"/>
</dbReference>
<evidence type="ECO:0000256" key="5">
    <source>
        <dbReference type="ARBA" id="ARBA00022989"/>
    </source>
</evidence>
<evidence type="ECO:0000256" key="6">
    <source>
        <dbReference type="ARBA" id="ARBA00023136"/>
    </source>
</evidence>
<dbReference type="OrthoDB" id="6133115at2759"/>
<dbReference type="NCBIfam" id="TIGR00879">
    <property type="entry name" value="SP"/>
    <property type="match status" value="1"/>
</dbReference>
<feature type="transmembrane region" description="Helical" evidence="9">
    <location>
        <begin position="189"/>
        <end position="210"/>
    </location>
</feature>
<dbReference type="InterPro" id="IPR003663">
    <property type="entry name" value="Sugar/inositol_transpt"/>
</dbReference>
<feature type="domain" description="Major facilitator superfamily (MFS) profile" evidence="10">
    <location>
        <begin position="59"/>
        <end position="516"/>
    </location>
</feature>
<evidence type="ECO:0000256" key="2">
    <source>
        <dbReference type="ARBA" id="ARBA00010992"/>
    </source>
</evidence>
<sequence length="568" mass="62882">MGASKEGIADQSGHNPALDDEEIGGQHGTKLVANAALSQATALQNPSLFTKNMFLLYGCLLVATLNSCINGYDGSLMGAINSYPQYRTYFGFPVDKGTPSTGIVYAIYTIGNIVGSFAAGPASDFRGRRYGMFIGALVIVIGTCVQASSHDLAAFMIGRFILGFGVAISTTAGPAYVSEMAHPSYRGLMTGLYNTFWYIGGVPGTFVPYGTSTISGASAWRIPIWLQMSFSGIVLVFSLFLPETPRWLMAHDKTEEALDIMARYHGEGDRQSPIVQLEYQEMRHEMLIHLTVDISTTGSDKRWWDYRELFNSRDVRYRTMLVFAMAFFGQWSGNGPVSYYYPQMLQGAGITDNNTRLLYNGCQNVVSFGGAVFGAVFTDAWGRRPQLLVSTGIIVAIFCIVTAINATNVYAGPDGTLLAKSSSASKAEIALIFIFGFVISAGYTPLQALYPVEILRYESRAKGMGFYNFWVNIASFYNTFVTGIAFTDAGWKYYFLFIFWDIFEFVFIYFFFVETKNRTLEELTEIFAAKKPVKFSLQKTEVEVISDEKGRVVHEVVEHPPSEALETI</sequence>
<dbReference type="InterPro" id="IPR036259">
    <property type="entry name" value="MFS_trans_sf"/>
</dbReference>
<dbReference type="SUPFAM" id="SSF103473">
    <property type="entry name" value="MFS general substrate transporter"/>
    <property type="match status" value="1"/>
</dbReference>
<evidence type="ECO:0000256" key="4">
    <source>
        <dbReference type="ARBA" id="ARBA00022692"/>
    </source>
</evidence>
<comment type="caution">
    <text evidence="11">The sequence shown here is derived from an EMBL/GenBank/DDBJ whole genome shotgun (WGS) entry which is preliminary data.</text>
</comment>
<dbReference type="HOGENOM" id="CLU_001265_30_13_1"/>
<dbReference type="eggNOG" id="KOG0254">
    <property type="taxonomic scope" value="Eukaryota"/>
</dbReference>
<dbReference type="InterPro" id="IPR005828">
    <property type="entry name" value="MFS_sugar_transport-like"/>
</dbReference>
<keyword evidence="4 9" id="KW-0812">Transmembrane</keyword>
<dbReference type="PANTHER" id="PTHR48022">
    <property type="entry name" value="PLASTIDIC GLUCOSE TRANSPORTER 4"/>
    <property type="match status" value="1"/>
</dbReference>
<dbReference type="OMA" id="GTMSWRI"/>
<evidence type="ECO:0000256" key="7">
    <source>
        <dbReference type="RuleBase" id="RU003346"/>
    </source>
</evidence>
<feature type="transmembrane region" description="Helical" evidence="9">
    <location>
        <begin position="317"/>
        <end position="337"/>
    </location>
</feature>
<feature type="transmembrane region" description="Helical" evidence="9">
    <location>
        <begin position="467"/>
        <end position="487"/>
    </location>
</feature>
<dbReference type="GeneID" id="25792717"/>
<keyword evidence="12" id="KW-1185">Reference proteome</keyword>
<reference evidence="11 12" key="1">
    <citation type="journal article" date="2011" name="Genome Biol.">
        <title>Comparative genome sequence analysis underscores mycoparasitism as the ancestral life style of Trichoderma.</title>
        <authorList>
            <person name="Kubicek C.P."/>
            <person name="Herrera-Estrella A."/>
            <person name="Seidl-Seiboth V."/>
            <person name="Martinez D.A."/>
            <person name="Druzhinina I.S."/>
            <person name="Thon M."/>
            <person name="Zeilinger S."/>
            <person name="Casas-Flores S."/>
            <person name="Horwitz B.A."/>
            <person name="Mukherjee P.K."/>
            <person name="Mukherjee M."/>
            <person name="Kredics L."/>
            <person name="Alcaraz L.D."/>
            <person name="Aerts A."/>
            <person name="Antal Z."/>
            <person name="Atanasova L."/>
            <person name="Cervantes-Badillo M.G."/>
            <person name="Challacombe J."/>
            <person name="Chertkov O."/>
            <person name="McCluskey K."/>
            <person name="Coulpier F."/>
            <person name="Deshpande N."/>
            <person name="von Doehren H."/>
            <person name="Ebbole D.J."/>
            <person name="Esquivel-Naranjo E.U."/>
            <person name="Fekete E."/>
            <person name="Flipphi M."/>
            <person name="Glaser F."/>
            <person name="Gomez-Rodriguez E.Y."/>
            <person name="Gruber S."/>
            <person name="Han C."/>
            <person name="Henrissat B."/>
            <person name="Hermosa R."/>
            <person name="Hernandez-Onate M."/>
            <person name="Karaffa L."/>
            <person name="Kosti I."/>
            <person name="Le Crom S."/>
            <person name="Lindquist E."/>
            <person name="Lucas S."/>
            <person name="Luebeck M."/>
            <person name="Luebeck P.S."/>
            <person name="Margeot A."/>
            <person name="Metz B."/>
            <person name="Misra M."/>
            <person name="Nevalainen H."/>
            <person name="Omann M."/>
            <person name="Packer N."/>
            <person name="Perrone G."/>
            <person name="Uresti-Rivera E.E."/>
            <person name="Salamov A."/>
            <person name="Schmoll M."/>
            <person name="Seiboth B."/>
            <person name="Shapiro H."/>
            <person name="Sukno S."/>
            <person name="Tamayo-Ramos J.A."/>
            <person name="Tisch D."/>
            <person name="Wiest A."/>
            <person name="Wilkinson H.H."/>
            <person name="Zhang M."/>
            <person name="Coutinho P.M."/>
            <person name="Kenerley C.M."/>
            <person name="Monte E."/>
            <person name="Baker S.E."/>
            <person name="Grigoriev I.V."/>
        </authorList>
    </citation>
    <scope>NUCLEOTIDE SEQUENCE [LARGE SCALE GENOMIC DNA]</scope>
    <source>
        <strain evidence="12">Gv29-8 / FGSC 10586</strain>
    </source>
</reference>
<feature type="transmembrane region" description="Helical" evidence="9">
    <location>
        <begin position="130"/>
        <end position="148"/>
    </location>
</feature>
<dbReference type="AlphaFoldDB" id="G9MTI9"/>
<dbReference type="PANTHER" id="PTHR48022:SF79">
    <property type="entry name" value="LACTOSE PERMEASE, PUTATIVE (AFU_ORTHOLOGUE AFUA_6G01860)-RELATED"/>
    <property type="match status" value="1"/>
</dbReference>
<feature type="transmembrane region" description="Helical" evidence="9">
    <location>
        <begin position="54"/>
        <end position="72"/>
    </location>
</feature>
<evidence type="ECO:0000256" key="9">
    <source>
        <dbReference type="SAM" id="Phobius"/>
    </source>
</evidence>
<dbReference type="GO" id="GO:0016020">
    <property type="term" value="C:membrane"/>
    <property type="evidence" value="ECO:0007669"/>
    <property type="project" value="UniProtKB-SubCell"/>
</dbReference>
<evidence type="ECO:0000256" key="3">
    <source>
        <dbReference type="ARBA" id="ARBA00022448"/>
    </source>
</evidence>
<protein>
    <recommendedName>
        <fullName evidence="10">Major facilitator superfamily (MFS) profile domain-containing protein</fullName>
    </recommendedName>
</protein>
<dbReference type="VEuPathDB" id="FungiDB:TRIVIDRAFT_29009"/>
<organism evidence="11 12">
    <name type="scientific">Hypocrea virens (strain Gv29-8 / FGSC 10586)</name>
    <name type="common">Gliocladium virens</name>
    <name type="synonym">Trichoderma virens</name>
    <dbReference type="NCBI Taxonomy" id="413071"/>
    <lineage>
        <taxon>Eukaryota</taxon>
        <taxon>Fungi</taxon>
        <taxon>Dikarya</taxon>
        <taxon>Ascomycota</taxon>
        <taxon>Pezizomycotina</taxon>
        <taxon>Sordariomycetes</taxon>
        <taxon>Hypocreomycetidae</taxon>
        <taxon>Hypocreales</taxon>
        <taxon>Hypocreaceae</taxon>
        <taxon>Trichoderma</taxon>
    </lineage>
</organism>
<dbReference type="InParanoid" id="G9MTI9"/>
<dbReference type="InterPro" id="IPR020846">
    <property type="entry name" value="MFS_dom"/>
</dbReference>
<dbReference type="GO" id="GO:0005351">
    <property type="term" value="F:carbohydrate:proton symporter activity"/>
    <property type="evidence" value="ECO:0007669"/>
    <property type="project" value="TreeGrafter"/>
</dbReference>
<evidence type="ECO:0000259" key="10">
    <source>
        <dbReference type="PROSITE" id="PS50850"/>
    </source>
</evidence>
<feature type="transmembrane region" description="Helical" evidence="9">
    <location>
        <begin position="154"/>
        <end position="177"/>
    </location>
</feature>
<dbReference type="Proteomes" id="UP000007115">
    <property type="component" value="Unassembled WGS sequence"/>
</dbReference>
<keyword evidence="3 7" id="KW-0813">Transport</keyword>
<dbReference type="RefSeq" id="XP_013957369.1">
    <property type="nucleotide sequence ID" value="XM_014101894.1"/>
</dbReference>
<feature type="transmembrane region" description="Helical" evidence="9">
    <location>
        <begin position="357"/>
        <end position="378"/>
    </location>
</feature>
<accession>G9MTI9</accession>
<feature type="transmembrane region" description="Helical" evidence="9">
    <location>
        <begin position="387"/>
        <end position="407"/>
    </location>
</feature>
<comment type="similarity">
    <text evidence="2 7">Belongs to the major facilitator superfamily. Sugar transporter (TC 2.A.1.1) family.</text>
</comment>
<comment type="subcellular location">
    <subcellularLocation>
        <location evidence="1">Membrane</location>
        <topology evidence="1">Multi-pass membrane protein</topology>
    </subcellularLocation>
</comment>
<gene>
    <name evidence="11" type="ORF">TRIVIDRAFT_29009</name>
</gene>
<feature type="transmembrane region" description="Helical" evidence="9">
    <location>
        <begin position="103"/>
        <end position="123"/>
    </location>
</feature>
<evidence type="ECO:0000256" key="1">
    <source>
        <dbReference type="ARBA" id="ARBA00004141"/>
    </source>
</evidence>
<dbReference type="FunFam" id="1.20.1250.20:FF:000217">
    <property type="entry name" value="MFS lactose permease, putative"/>
    <property type="match status" value="1"/>
</dbReference>
<feature type="region of interest" description="Disordered" evidence="8">
    <location>
        <begin position="1"/>
        <end position="21"/>
    </location>
</feature>
<feature type="transmembrane region" description="Helical" evidence="9">
    <location>
        <begin position="493"/>
        <end position="512"/>
    </location>
</feature>
<keyword evidence="6 9" id="KW-0472">Membrane</keyword>
<proteinExistence type="inferred from homology"/>
<evidence type="ECO:0000313" key="11">
    <source>
        <dbReference type="EMBL" id="EHK23175.1"/>
    </source>
</evidence>
<feature type="transmembrane region" description="Helical" evidence="9">
    <location>
        <begin position="222"/>
        <end position="241"/>
    </location>
</feature>
<evidence type="ECO:0000313" key="12">
    <source>
        <dbReference type="Proteomes" id="UP000007115"/>
    </source>
</evidence>
<feature type="transmembrane region" description="Helical" evidence="9">
    <location>
        <begin position="427"/>
        <end position="446"/>
    </location>
</feature>
<evidence type="ECO:0000256" key="8">
    <source>
        <dbReference type="SAM" id="MobiDB-lite"/>
    </source>
</evidence>
<name>G9MTI9_HYPVG</name>
<keyword evidence="5 9" id="KW-1133">Transmembrane helix</keyword>
<dbReference type="EMBL" id="ABDF02000006">
    <property type="protein sequence ID" value="EHK23175.1"/>
    <property type="molecule type" value="Genomic_DNA"/>
</dbReference>
<dbReference type="Pfam" id="PF00083">
    <property type="entry name" value="Sugar_tr"/>
    <property type="match status" value="1"/>
</dbReference>
<dbReference type="InterPro" id="IPR050360">
    <property type="entry name" value="MFS_Sugar_Transporters"/>
</dbReference>